<dbReference type="EMBL" id="ASRX01000011">
    <property type="protein sequence ID" value="EYF07328.1"/>
    <property type="molecule type" value="Genomic_DNA"/>
</dbReference>
<dbReference type="Proteomes" id="UP000019678">
    <property type="component" value="Unassembled WGS sequence"/>
</dbReference>
<dbReference type="AlphaFoldDB" id="A0A017TDF4"/>
<protein>
    <submittedName>
        <fullName evidence="1">Uncharacterized protein</fullName>
    </submittedName>
</protein>
<accession>A0A017TDF4</accession>
<comment type="caution">
    <text evidence="1">The sequence shown here is derived from an EMBL/GenBank/DDBJ whole genome shotgun (WGS) entry which is preliminary data.</text>
</comment>
<organism evidence="1 2">
    <name type="scientific">Chondromyces apiculatus DSM 436</name>
    <dbReference type="NCBI Taxonomy" id="1192034"/>
    <lineage>
        <taxon>Bacteria</taxon>
        <taxon>Pseudomonadati</taxon>
        <taxon>Myxococcota</taxon>
        <taxon>Polyangia</taxon>
        <taxon>Polyangiales</taxon>
        <taxon>Polyangiaceae</taxon>
        <taxon>Chondromyces</taxon>
    </lineage>
</organism>
<reference evidence="1 2" key="1">
    <citation type="submission" date="2013-05" db="EMBL/GenBank/DDBJ databases">
        <title>Genome assembly of Chondromyces apiculatus DSM 436.</title>
        <authorList>
            <person name="Sharma G."/>
            <person name="Khatri I."/>
            <person name="Kaur C."/>
            <person name="Mayilraj S."/>
            <person name="Subramanian S."/>
        </authorList>
    </citation>
    <scope>NUCLEOTIDE SEQUENCE [LARGE SCALE GENOMIC DNA]</scope>
    <source>
        <strain evidence="1 2">DSM 436</strain>
    </source>
</reference>
<evidence type="ECO:0000313" key="1">
    <source>
        <dbReference type="EMBL" id="EYF07328.1"/>
    </source>
</evidence>
<proteinExistence type="predicted"/>
<sequence>MKQGFQFLRTRNHVELNSFQFLFMYVVTFPKQLLGDLEEAYSHSSKQ</sequence>
<keyword evidence="2" id="KW-1185">Reference proteome</keyword>
<evidence type="ECO:0000313" key="2">
    <source>
        <dbReference type="Proteomes" id="UP000019678"/>
    </source>
</evidence>
<gene>
    <name evidence="1" type="ORF">CAP_0807</name>
</gene>
<name>A0A017TDF4_9BACT</name>